<dbReference type="InterPro" id="IPR002328">
    <property type="entry name" value="ADH_Zn_CS"/>
</dbReference>
<keyword evidence="4" id="KW-0560">Oxidoreductase</keyword>
<evidence type="ECO:0000256" key="2">
    <source>
        <dbReference type="ARBA" id="ARBA00022723"/>
    </source>
</evidence>
<dbReference type="SUPFAM" id="SSF51735">
    <property type="entry name" value="NAD(P)-binding Rossmann-fold domains"/>
    <property type="match status" value="1"/>
</dbReference>
<keyword evidence="2" id="KW-0479">Metal-binding</keyword>
<dbReference type="PROSITE" id="PS00059">
    <property type="entry name" value="ADH_ZINC"/>
    <property type="match status" value="1"/>
</dbReference>
<evidence type="ECO:0000313" key="7">
    <source>
        <dbReference type="EMBL" id="CAB4684067.1"/>
    </source>
</evidence>
<dbReference type="Gene3D" id="3.90.180.10">
    <property type="entry name" value="Medium-chain alcohol dehydrogenases, catalytic domain"/>
    <property type="match status" value="1"/>
</dbReference>
<evidence type="ECO:0000259" key="5">
    <source>
        <dbReference type="SMART" id="SM00829"/>
    </source>
</evidence>
<dbReference type="FunFam" id="3.40.50.720:FF:000022">
    <property type="entry name" value="Cinnamyl alcohol dehydrogenase"/>
    <property type="match status" value="1"/>
</dbReference>
<keyword evidence="3" id="KW-0862">Zinc</keyword>
<reference evidence="7" key="1">
    <citation type="submission" date="2020-05" db="EMBL/GenBank/DDBJ databases">
        <authorList>
            <person name="Chiriac C."/>
            <person name="Salcher M."/>
            <person name="Ghai R."/>
            <person name="Kavagutti S V."/>
        </authorList>
    </citation>
    <scope>NUCLEOTIDE SEQUENCE</scope>
</reference>
<dbReference type="AlphaFoldDB" id="A0A6J6ND27"/>
<dbReference type="InterPro" id="IPR013149">
    <property type="entry name" value="ADH-like_C"/>
</dbReference>
<feature type="domain" description="Enoyl reductase (ER)" evidence="5">
    <location>
        <begin position="8"/>
        <end position="324"/>
    </location>
</feature>
<dbReference type="InterPro" id="IPR036291">
    <property type="entry name" value="NAD(P)-bd_dom_sf"/>
</dbReference>
<evidence type="ECO:0000313" key="6">
    <source>
        <dbReference type="EMBL" id="CAB4668395.1"/>
    </source>
</evidence>
<dbReference type="EMBL" id="CAEZXB010000003">
    <property type="protein sequence ID" value="CAB4668395.1"/>
    <property type="molecule type" value="Genomic_DNA"/>
</dbReference>
<dbReference type="GO" id="GO:0008270">
    <property type="term" value="F:zinc ion binding"/>
    <property type="evidence" value="ECO:0007669"/>
    <property type="project" value="InterPro"/>
</dbReference>
<protein>
    <submittedName>
        <fullName evidence="7">Unannotated protein</fullName>
    </submittedName>
</protein>
<dbReference type="CDD" id="cd05283">
    <property type="entry name" value="CAD1"/>
    <property type="match status" value="1"/>
</dbReference>
<dbReference type="InterPro" id="IPR011032">
    <property type="entry name" value="GroES-like_sf"/>
</dbReference>
<evidence type="ECO:0000256" key="3">
    <source>
        <dbReference type="ARBA" id="ARBA00022833"/>
    </source>
</evidence>
<evidence type="ECO:0000256" key="1">
    <source>
        <dbReference type="ARBA" id="ARBA00001947"/>
    </source>
</evidence>
<proteinExistence type="predicted"/>
<dbReference type="SUPFAM" id="SSF50129">
    <property type="entry name" value="GroES-like"/>
    <property type="match status" value="1"/>
</dbReference>
<gene>
    <name evidence="6" type="ORF">UFOPK2342_00277</name>
    <name evidence="7" type="ORF">UFOPK2423_00145</name>
</gene>
<dbReference type="EMBL" id="CAEZXN010000002">
    <property type="protein sequence ID" value="CAB4684067.1"/>
    <property type="molecule type" value="Genomic_DNA"/>
</dbReference>
<name>A0A6J6ND27_9ZZZZ</name>
<dbReference type="Pfam" id="PF00107">
    <property type="entry name" value="ADH_zinc_N"/>
    <property type="match status" value="1"/>
</dbReference>
<dbReference type="SMART" id="SM00829">
    <property type="entry name" value="PKS_ER"/>
    <property type="match status" value="1"/>
</dbReference>
<dbReference type="GO" id="GO:0016616">
    <property type="term" value="F:oxidoreductase activity, acting on the CH-OH group of donors, NAD or NADP as acceptor"/>
    <property type="evidence" value="ECO:0007669"/>
    <property type="project" value="InterPro"/>
</dbReference>
<sequence>MAQVRAYAALSAGAPLVPFTFDRREPGAFDVEIAISHAGICHSDIHQAREEWGPAIFPMVPGHEIVGRVTRVGSEVSKFKVGDLAGVGVFVDSCRKCENCMAGIEQYCTGGMTGTYNTYEKDGTTIVQGGYSSAIVIHEHYAMHIPESLNIEGVAPLLCAGITLYSPLRHWNAGPGKQVAIIGLGGLGHMGLKFAHAMGAEVTVLSHSASKEKDARAMGADHFVDTSDKSFKKTLSKKFDLILNTVSAELDINTYLSLLRLHGTLVVIGLPGKPYSVEAGSLLTQRRSLAGSMIGGIAEMEEMLEFCAKHQITSEVEMINADQINAAYDRAVASDVRYRFVIDTATL</sequence>
<dbReference type="Gene3D" id="3.40.50.720">
    <property type="entry name" value="NAD(P)-binding Rossmann-like Domain"/>
    <property type="match status" value="1"/>
</dbReference>
<comment type="cofactor">
    <cofactor evidence="1">
        <name>Zn(2+)</name>
        <dbReference type="ChEBI" id="CHEBI:29105"/>
    </cofactor>
</comment>
<dbReference type="InterPro" id="IPR013154">
    <property type="entry name" value="ADH-like_N"/>
</dbReference>
<evidence type="ECO:0000256" key="4">
    <source>
        <dbReference type="ARBA" id="ARBA00023002"/>
    </source>
</evidence>
<dbReference type="InterPro" id="IPR020843">
    <property type="entry name" value="ER"/>
</dbReference>
<accession>A0A6J6ND27</accession>
<dbReference type="PANTHER" id="PTHR42683">
    <property type="entry name" value="ALDEHYDE REDUCTASE"/>
    <property type="match status" value="1"/>
</dbReference>
<dbReference type="InterPro" id="IPR047109">
    <property type="entry name" value="CAD-like"/>
</dbReference>
<organism evidence="7">
    <name type="scientific">freshwater metagenome</name>
    <dbReference type="NCBI Taxonomy" id="449393"/>
    <lineage>
        <taxon>unclassified sequences</taxon>
        <taxon>metagenomes</taxon>
        <taxon>ecological metagenomes</taxon>
    </lineage>
</organism>
<dbReference type="Pfam" id="PF08240">
    <property type="entry name" value="ADH_N"/>
    <property type="match status" value="1"/>
</dbReference>